<evidence type="ECO:0000256" key="5">
    <source>
        <dbReference type="HAMAP-Rule" id="MF_00817"/>
    </source>
</evidence>
<evidence type="ECO:0000256" key="4">
    <source>
        <dbReference type="ARBA" id="ARBA00023002"/>
    </source>
</evidence>
<dbReference type="UniPathway" id="UPA00392"/>
<keyword evidence="3 5" id="KW-0521">NADP</keyword>
<dbReference type="GO" id="GO:0033739">
    <property type="term" value="F:preQ1 synthase activity"/>
    <property type="evidence" value="ECO:0007669"/>
    <property type="project" value="UniProtKB-UniRule"/>
</dbReference>
<comment type="pathway">
    <text evidence="5">tRNA modification; tRNA-queuosine biosynthesis.</text>
</comment>
<evidence type="ECO:0000256" key="6">
    <source>
        <dbReference type="SAM" id="MobiDB-lite"/>
    </source>
</evidence>
<evidence type="ECO:0000256" key="2">
    <source>
        <dbReference type="ARBA" id="ARBA00022785"/>
    </source>
</evidence>
<comment type="caution">
    <text evidence="8">The sequence shown here is derived from an EMBL/GenBank/DDBJ whole genome shotgun (WGS) entry which is preliminary data.</text>
</comment>
<evidence type="ECO:0000256" key="3">
    <source>
        <dbReference type="ARBA" id="ARBA00022857"/>
    </source>
</evidence>
<dbReference type="GO" id="GO:0008616">
    <property type="term" value="P:tRNA queuosine(34) biosynthetic process"/>
    <property type="evidence" value="ECO:0007669"/>
    <property type="project" value="UniProtKB-UniRule"/>
</dbReference>
<dbReference type="OrthoDB" id="9789995at2"/>
<feature type="binding site" evidence="5">
    <location>
        <begin position="117"/>
        <end position="118"/>
    </location>
    <ligand>
        <name>NADPH</name>
        <dbReference type="ChEBI" id="CHEBI:57783"/>
    </ligand>
</feature>
<dbReference type="Proteomes" id="UP000318294">
    <property type="component" value="Unassembled WGS sequence"/>
</dbReference>
<dbReference type="SUPFAM" id="SSF55620">
    <property type="entry name" value="Tetrahydrobiopterin biosynthesis enzymes-like"/>
    <property type="match status" value="1"/>
</dbReference>
<feature type="active site" description="Proton donor" evidence="5">
    <location>
        <position position="229"/>
    </location>
</feature>
<protein>
    <recommendedName>
        <fullName evidence="5">NADPH-dependent 7-cyano-7-deazaguanine reductase</fullName>
        <ecNumber evidence="5">1.7.1.13</ecNumber>
    </recommendedName>
    <alternativeName>
        <fullName evidence="5">7-cyano-7-carbaguanine reductase</fullName>
    </alternativeName>
    <alternativeName>
        <fullName evidence="5">NADPH-dependent nitrile oxidoreductase</fullName>
    </alternativeName>
    <alternativeName>
        <fullName evidence="5">PreQ(0) reductase</fullName>
    </alternativeName>
</protein>
<keyword evidence="4 5" id="KW-0560">Oxidoreductase</keyword>
<dbReference type="InterPro" id="IPR043133">
    <property type="entry name" value="GTP-CH-I_C/QueF"/>
</dbReference>
<dbReference type="Gene3D" id="3.30.1130.10">
    <property type="match status" value="2"/>
</dbReference>
<feature type="active site" description="Thioimide intermediate" evidence="5">
    <location>
        <position position="222"/>
    </location>
</feature>
<feature type="domain" description="NADPH-dependent 7-cyano-7-deazaguanine reductase N-terminal" evidence="7">
    <location>
        <begin position="49"/>
        <end position="149"/>
    </location>
</feature>
<dbReference type="NCBIfam" id="TIGR03138">
    <property type="entry name" value="QueF"/>
    <property type="match status" value="1"/>
</dbReference>
<feature type="region of interest" description="Disordered" evidence="6">
    <location>
        <begin position="295"/>
        <end position="315"/>
    </location>
</feature>
<dbReference type="EMBL" id="VJON01000037">
    <property type="protein sequence ID" value="TSE32614.1"/>
    <property type="molecule type" value="Genomic_DNA"/>
</dbReference>
<comment type="subunit">
    <text evidence="5">Homodimer.</text>
</comment>
<dbReference type="PANTHER" id="PTHR34354:SF1">
    <property type="entry name" value="NADPH-DEPENDENT 7-CYANO-7-DEAZAGUANINE REDUCTASE"/>
    <property type="match status" value="1"/>
</dbReference>
<dbReference type="EC" id="1.7.1.13" evidence="5"/>
<feature type="binding site" evidence="5">
    <location>
        <begin position="290"/>
        <end position="291"/>
    </location>
    <ligand>
        <name>NADPH</name>
        <dbReference type="ChEBI" id="CHEBI:57783"/>
    </ligand>
</feature>
<comment type="catalytic activity">
    <reaction evidence="5">
        <text>7-aminomethyl-7-carbaguanine + 2 NADP(+) = 7-cyano-7-carbaguanine + 2 NADPH + 3 H(+)</text>
        <dbReference type="Rhea" id="RHEA:13409"/>
        <dbReference type="ChEBI" id="CHEBI:15378"/>
        <dbReference type="ChEBI" id="CHEBI:45075"/>
        <dbReference type="ChEBI" id="CHEBI:57783"/>
        <dbReference type="ChEBI" id="CHEBI:58349"/>
        <dbReference type="ChEBI" id="CHEBI:58703"/>
        <dbReference type="EC" id="1.7.1.13"/>
    </reaction>
</comment>
<keyword evidence="9" id="KW-1185">Reference proteome</keyword>
<organism evidence="8 9">
    <name type="scientific">Tepidimonas charontis</name>
    <dbReference type="NCBI Taxonomy" id="2267262"/>
    <lineage>
        <taxon>Bacteria</taxon>
        <taxon>Pseudomonadati</taxon>
        <taxon>Pseudomonadota</taxon>
        <taxon>Betaproteobacteria</taxon>
        <taxon>Burkholderiales</taxon>
        <taxon>Tepidimonas</taxon>
    </lineage>
</organism>
<dbReference type="HAMAP" id="MF_00817">
    <property type="entry name" value="QueF_type2"/>
    <property type="match status" value="1"/>
</dbReference>
<evidence type="ECO:0000259" key="7">
    <source>
        <dbReference type="Pfam" id="PF14819"/>
    </source>
</evidence>
<dbReference type="RefSeq" id="WP_144328946.1">
    <property type="nucleotide sequence ID" value="NZ_VJON01000037.1"/>
</dbReference>
<reference evidence="8 9" key="1">
    <citation type="submission" date="2019-07" db="EMBL/GenBank/DDBJ databases">
        <title>Tepidimonas charontis SPSP-6 draft genome.</title>
        <authorList>
            <person name="Da Costa M.S."/>
            <person name="Froufe H.J.C."/>
            <person name="Egas C."/>
            <person name="Albuquerque L."/>
        </authorList>
    </citation>
    <scope>NUCLEOTIDE SEQUENCE [LARGE SCALE GENOMIC DNA]</scope>
    <source>
        <strain evidence="8 9">SPSP-6</strain>
    </source>
</reference>
<comment type="similarity">
    <text evidence="5">Belongs to the GTP cyclohydrolase I family. QueF type 2 subfamily.</text>
</comment>
<comment type="function">
    <text evidence="5">Catalyzes the NADPH-dependent reduction of 7-cyano-7-deazaguanine (preQ0) to 7-aminomethyl-7-deazaguanine (preQ1).</text>
</comment>
<dbReference type="PIRSF" id="PIRSF004750">
    <property type="entry name" value="Nitrile_oxidored_YqcD_prd"/>
    <property type="match status" value="1"/>
</dbReference>
<dbReference type="Pfam" id="PF14489">
    <property type="entry name" value="QueF"/>
    <property type="match status" value="1"/>
</dbReference>
<dbReference type="InterPro" id="IPR050084">
    <property type="entry name" value="NADPH_dep_7-cyano-7-deazaG_red"/>
</dbReference>
<name>A0A554X9T9_9BURK</name>
<evidence type="ECO:0000313" key="8">
    <source>
        <dbReference type="EMBL" id="TSE32614.1"/>
    </source>
</evidence>
<dbReference type="Pfam" id="PF14819">
    <property type="entry name" value="QueF_N"/>
    <property type="match status" value="1"/>
</dbReference>
<dbReference type="AlphaFoldDB" id="A0A554X9T9"/>
<accession>A0A554X9T9</accession>
<feature type="compositionally biased region" description="Low complexity" evidence="6">
    <location>
        <begin position="28"/>
        <end position="43"/>
    </location>
</feature>
<feature type="binding site" evidence="5">
    <location>
        <begin position="261"/>
        <end position="262"/>
    </location>
    <ligand>
        <name>substrate</name>
    </ligand>
</feature>
<gene>
    <name evidence="5 8" type="primary">queF</name>
    <name evidence="8" type="ORF">Tchar_02058</name>
</gene>
<feature type="binding site" evidence="5">
    <location>
        <begin position="115"/>
        <end position="117"/>
    </location>
    <ligand>
        <name>substrate</name>
    </ligand>
</feature>
<proteinExistence type="inferred from homology"/>
<sequence>MNPEPNICAPASDDDRPSAGSGARPSHAWASAPTAPDLAATPLGRPSPYVDTYDPGLLCPLPRAPKRAEIGVGTTPPFTGADLWTAFELSWLNVRGKPQVAIAHFVIPAETPNLIESKSFKLYLNSFNQTRFADADGVRERLLADLSEALWRGSEQRGRIGVRLRLPAEWAVETVHSLPGLSLDRLDVECTDYQPAPEWLRADTEQPPVQEVLTSDLLKSNCLVTGQPDWGSVQIAYSGHPIDQAGLLRYLVSFRQHQEFHEQCVERIFMDIWTRCRPVRLSVYARYTRRGGLDINPWRTSHPQQPPANVRTARQ</sequence>
<dbReference type="GO" id="GO:0005737">
    <property type="term" value="C:cytoplasm"/>
    <property type="evidence" value="ECO:0007669"/>
    <property type="project" value="UniProtKB-SubCell"/>
</dbReference>
<dbReference type="PANTHER" id="PTHR34354">
    <property type="entry name" value="NADPH-DEPENDENT 7-CYANO-7-DEAZAGUANINE REDUCTASE"/>
    <property type="match status" value="1"/>
</dbReference>
<feature type="region of interest" description="Disordered" evidence="6">
    <location>
        <begin position="1"/>
        <end position="43"/>
    </location>
</feature>
<keyword evidence="1 5" id="KW-0963">Cytoplasm</keyword>
<dbReference type="InterPro" id="IPR029500">
    <property type="entry name" value="QueF"/>
</dbReference>
<dbReference type="InterPro" id="IPR029139">
    <property type="entry name" value="QueF_N"/>
</dbReference>
<keyword evidence="2 5" id="KW-0671">Queuosine biosynthesis</keyword>
<evidence type="ECO:0000313" key="9">
    <source>
        <dbReference type="Proteomes" id="UP000318294"/>
    </source>
</evidence>
<comment type="subcellular location">
    <subcellularLocation>
        <location evidence="5">Cytoplasm</location>
    </subcellularLocation>
</comment>
<dbReference type="InterPro" id="IPR016428">
    <property type="entry name" value="QueF_type2"/>
</dbReference>
<evidence type="ECO:0000256" key="1">
    <source>
        <dbReference type="ARBA" id="ARBA00022490"/>
    </source>
</evidence>